<keyword evidence="1" id="KW-0812">Transmembrane</keyword>
<feature type="transmembrane region" description="Helical" evidence="1">
    <location>
        <begin position="221"/>
        <end position="239"/>
    </location>
</feature>
<dbReference type="AlphaFoldDB" id="A0A4V6HRF6"/>
<comment type="caution">
    <text evidence="2">The sequence shown here is derived from an EMBL/GenBank/DDBJ whole genome shotgun (WGS) entry which is preliminary data.</text>
</comment>
<reference evidence="2 3" key="1">
    <citation type="journal article" date="2019" name="Anaerobe">
        <title>Detection of Robinsoniella peoriensis in multiple bone samples of a trauma patient.</title>
        <authorList>
            <person name="Schrottner P."/>
            <person name="Hartwich K."/>
            <person name="Bunk B."/>
            <person name="Schober I."/>
            <person name="Helbig S."/>
            <person name="Rudolph W.W."/>
            <person name="Gunzer F."/>
        </authorList>
    </citation>
    <scope>NUCLEOTIDE SEQUENCE [LARGE SCALE GENOMIC DNA]</scope>
    <source>
        <strain evidence="2 3">DSM 106044</strain>
    </source>
</reference>
<feature type="transmembrane region" description="Helical" evidence="1">
    <location>
        <begin position="106"/>
        <end position="125"/>
    </location>
</feature>
<dbReference type="InterPro" id="IPR045723">
    <property type="entry name" value="DUF6077"/>
</dbReference>
<feature type="transmembrane region" description="Helical" evidence="1">
    <location>
        <begin position="6"/>
        <end position="25"/>
    </location>
</feature>
<organism evidence="2 3">
    <name type="scientific">Robinsoniella peoriensis</name>
    <dbReference type="NCBI Taxonomy" id="180332"/>
    <lineage>
        <taxon>Bacteria</taxon>
        <taxon>Bacillati</taxon>
        <taxon>Bacillota</taxon>
        <taxon>Clostridia</taxon>
        <taxon>Lachnospirales</taxon>
        <taxon>Lachnospiraceae</taxon>
        <taxon>Robinsoniella</taxon>
    </lineage>
</organism>
<dbReference type="Pfam" id="PF19554">
    <property type="entry name" value="DUF6077"/>
    <property type="match status" value="1"/>
</dbReference>
<keyword evidence="1" id="KW-1133">Transmembrane helix</keyword>
<keyword evidence="3" id="KW-1185">Reference proteome</keyword>
<gene>
    <name evidence="2" type="ORF">DSM106044_04207</name>
</gene>
<sequence length="345" mass="38796">MYLVKALLILLWFAVIPVCIGMLFTRVEDKEKNSLKMAALYGYITMFAVFEVLALPLIFAEVSFHVLMYIYGGSMLLLAVISIILNVRRTKEMVVFQWKGMKETPWSVYLALILIAVQVAAYLIFRLDDLDDAFYVATATTTVHTNGMFRFDAYTGDLLKSLPSRYVLSPFPIFLAFISESVQMHPAIVAHTIMPVFFVPLAYMVYSLLGEKLFAGDRKASGLFLCFLSVIHVFSYYSVYTQGTFMLVRIWQGKAVLAAILLPALFYMCIRLLKENGSLREWSLLFCLLLSCCLVSSMGIMLAPVMVGIFAILYGIGGRDLGKFIKAVICCIPCLICAGMYLLIR</sequence>
<evidence type="ECO:0000313" key="2">
    <source>
        <dbReference type="EMBL" id="TLC98877.1"/>
    </source>
</evidence>
<name>A0A4V6HRF6_9FIRM</name>
<dbReference type="RefSeq" id="WP_027296774.1">
    <property type="nucleotide sequence ID" value="NZ_JTGN01000011.1"/>
</dbReference>
<proteinExistence type="predicted"/>
<feature type="transmembrane region" description="Helical" evidence="1">
    <location>
        <begin position="251"/>
        <end position="270"/>
    </location>
</feature>
<feature type="transmembrane region" description="Helical" evidence="1">
    <location>
        <begin position="324"/>
        <end position="344"/>
    </location>
</feature>
<dbReference type="Proteomes" id="UP000306509">
    <property type="component" value="Unassembled WGS sequence"/>
</dbReference>
<dbReference type="EMBL" id="QGQD01000079">
    <property type="protein sequence ID" value="TLC98877.1"/>
    <property type="molecule type" value="Genomic_DNA"/>
</dbReference>
<evidence type="ECO:0000256" key="1">
    <source>
        <dbReference type="SAM" id="Phobius"/>
    </source>
</evidence>
<feature type="transmembrane region" description="Helical" evidence="1">
    <location>
        <begin position="188"/>
        <end position="209"/>
    </location>
</feature>
<keyword evidence="1" id="KW-0472">Membrane</keyword>
<feature type="transmembrane region" description="Helical" evidence="1">
    <location>
        <begin position="37"/>
        <end position="60"/>
    </location>
</feature>
<accession>A0A4V6HRF6</accession>
<protein>
    <submittedName>
        <fullName evidence="2">Uncharacterized protein</fullName>
    </submittedName>
</protein>
<feature type="transmembrane region" description="Helical" evidence="1">
    <location>
        <begin position="66"/>
        <end position="85"/>
    </location>
</feature>
<evidence type="ECO:0000313" key="3">
    <source>
        <dbReference type="Proteomes" id="UP000306509"/>
    </source>
</evidence>
<dbReference type="STRING" id="180332.GCA_000797495_02719"/>
<feature type="transmembrane region" description="Helical" evidence="1">
    <location>
        <begin position="282"/>
        <end position="312"/>
    </location>
</feature>